<reference evidence="1" key="1">
    <citation type="submission" date="2019-08" db="EMBL/GenBank/DDBJ databases">
        <authorList>
            <person name="Kucharzyk K."/>
            <person name="Murdoch R.W."/>
            <person name="Higgins S."/>
            <person name="Loffler F."/>
        </authorList>
    </citation>
    <scope>NUCLEOTIDE SEQUENCE</scope>
</reference>
<protein>
    <submittedName>
        <fullName evidence="1">Uncharacterized protein</fullName>
    </submittedName>
</protein>
<evidence type="ECO:0000313" key="1">
    <source>
        <dbReference type="EMBL" id="MPN40023.1"/>
    </source>
</evidence>
<name>A0A645HXH4_9ZZZZ</name>
<proteinExistence type="predicted"/>
<organism evidence="1">
    <name type="scientific">bioreactor metagenome</name>
    <dbReference type="NCBI Taxonomy" id="1076179"/>
    <lineage>
        <taxon>unclassified sequences</taxon>
        <taxon>metagenomes</taxon>
        <taxon>ecological metagenomes</taxon>
    </lineage>
</organism>
<sequence length="75" mass="8804">MSSCRANLLFSLNLKIWEQVERVILGISNVPELFRRRIVQGQKLRFLRVEIIADMRQLRDQVPRIPVARLVGNYA</sequence>
<accession>A0A645HXH4</accession>
<gene>
    <name evidence="1" type="ORF">SDC9_187558</name>
</gene>
<dbReference type="AlphaFoldDB" id="A0A645HXH4"/>
<comment type="caution">
    <text evidence="1">The sequence shown here is derived from an EMBL/GenBank/DDBJ whole genome shotgun (WGS) entry which is preliminary data.</text>
</comment>
<dbReference type="EMBL" id="VSSQ01096182">
    <property type="protein sequence ID" value="MPN40023.1"/>
    <property type="molecule type" value="Genomic_DNA"/>
</dbReference>